<proteinExistence type="predicted"/>
<comment type="caution">
    <text evidence="1">The sequence shown here is derived from an EMBL/GenBank/DDBJ whole genome shotgun (WGS) entry which is preliminary data.</text>
</comment>
<keyword evidence="2" id="KW-1185">Reference proteome</keyword>
<organism evidence="1 2">
    <name type="scientific">Bathymodiolus thermophilus thioautotrophic gill symbiont</name>
    <dbReference type="NCBI Taxonomy" id="2360"/>
    <lineage>
        <taxon>Bacteria</taxon>
        <taxon>Pseudomonadati</taxon>
        <taxon>Pseudomonadota</taxon>
        <taxon>Gammaproteobacteria</taxon>
        <taxon>sulfur-oxidizing symbionts</taxon>
    </lineage>
</organism>
<evidence type="ECO:0000313" key="2">
    <source>
        <dbReference type="Proteomes" id="UP000643672"/>
    </source>
</evidence>
<name>A0A8H8XB20_9GAMM</name>
<reference evidence="1 2" key="1">
    <citation type="submission" date="2020-05" db="EMBL/GenBank/DDBJ databases">
        <authorList>
            <person name="Petersen J."/>
            <person name="Sayavedra L."/>
        </authorList>
    </citation>
    <scope>NUCLEOTIDE SEQUENCE [LARGE SCALE GENOMIC DNA]</scope>
    <source>
        <strain evidence="1">B thermophilus SOXS</strain>
    </source>
</reference>
<protein>
    <submittedName>
        <fullName evidence="1">Uncharacterized protein</fullName>
    </submittedName>
</protein>
<sequence length="45" mass="5356">MGNDQSLIFPNWQFLQILSWQNQDWVWGVSKGLVVLFFNLCTIRL</sequence>
<dbReference type="Proteomes" id="UP000643672">
    <property type="component" value="Unassembled WGS sequence"/>
</dbReference>
<evidence type="ECO:0000313" key="1">
    <source>
        <dbReference type="EMBL" id="CAB5495613.1"/>
    </source>
</evidence>
<dbReference type="AlphaFoldDB" id="A0A8H8XB20"/>
<dbReference type="RefSeq" id="WP_202752844.1">
    <property type="nucleotide sequence ID" value="NZ_FQNS01000152.1"/>
</dbReference>
<dbReference type="EMBL" id="CAESAQ020000021">
    <property type="protein sequence ID" value="CAB5495613.1"/>
    <property type="molecule type" value="Genomic_DNA"/>
</dbReference>
<accession>A0A8H8XB20</accession>
<gene>
    <name evidence="1" type="ORF">THERMOS_323</name>
</gene>